<reference evidence="11" key="3">
    <citation type="submission" date="2019-08" db="EMBL/GenBank/DDBJ databases">
        <authorList>
            <consortium name="Photinus pyralis genome working group"/>
            <person name="Fallon T.R."/>
            <person name="Sander Lower S.E."/>
            <person name="Weng J.-K."/>
        </authorList>
    </citation>
    <scope>NUCLEOTIDE SEQUENCE</scope>
    <source>
        <strain evidence="11">1611_PpyrPB1</strain>
        <tissue evidence="11">Whole body</tissue>
    </source>
</reference>
<dbReference type="EMBL" id="VVIM01000002">
    <property type="protein sequence ID" value="KAB0803010.1"/>
    <property type="molecule type" value="Genomic_DNA"/>
</dbReference>
<keyword evidence="12" id="KW-1185">Reference proteome</keyword>
<dbReference type="SUPFAM" id="SSF111126">
    <property type="entry name" value="Ligand-binding domain in the NO signalling and Golgi transport"/>
    <property type="match status" value="1"/>
</dbReference>
<dbReference type="GO" id="GO:0020037">
    <property type="term" value="F:heme binding"/>
    <property type="evidence" value="ECO:0007669"/>
    <property type="project" value="InterPro"/>
</dbReference>
<keyword evidence="3" id="KW-0963">Cytoplasm</keyword>
<reference evidence="11 12" key="2">
    <citation type="journal article" date="2018" name="Elife">
        <title>Firefly genomes illuminate parallel origins of bioluminescence in beetles.</title>
        <authorList>
            <person name="Fallon T.R."/>
            <person name="Lower S.E."/>
            <person name="Chang C.H."/>
            <person name="Bessho-Uehara M."/>
            <person name="Martin G.J."/>
            <person name="Bewick A.J."/>
            <person name="Behringer M."/>
            <person name="Debat H.J."/>
            <person name="Wong I."/>
            <person name="Day J.C."/>
            <person name="Suvorov A."/>
            <person name="Silva C.J."/>
            <person name="Stanger-Hall K.F."/>
            <person name="Hall D.W."/>
            <person name="Schmitz R.J."/>
            <person name="Nelson D.R."/>
            <person name="Lewis S.M."/>
            <person name="Shigenobu S."/>
            <person name="Bybee S.M."/>
            <person name="Larracuente A.M."/>
            <person name="Oba Y."/>
            <person name="Weng J.K."/>
        </authorList>
    </citation>
    <scope>NUCLEOTIDE SEQUENCE [LARGE SCALE GENOMIC DNA]</scope>
    <source>
        <strain evidence="11">1611_PpyrPB1</strain>
        <tissue evidence="11">Whole body</tissue>
    </source>
</reference>
<keyword evidence="4" id="KW-0547">Nucleotide-binding</keyword>
<evidence type="ECO:0000313" key="10">
    <source>
        <dbReference type="EMBL" id="JAV66241.1"/>
    </source>
</evidence>
<gene>
    <name evidence="11" type="ORF">PPYR_05196</name>
</gene>
<keyword evidence="5" id="KW-0342">GTP-binding</keyword>
<dbReference type="FunCoup" id="A0A1Y1L0E0">
    <property type="interactions" value="69"/>
</dbReference>
<dbReference type="Gene3D" id="3.90.1520.10">
    <property type="entry name" value="H-NOX domain"/>
    <property type="match status" value="1"/>
</dbReference>
<comment type="subcellular location">
    <subcellularLocation>
        <location evidence="1">Cytoplasm</location>
    </subcellularLocation>
</comment>
<dbReference type="EC" id="4.6.1.2" evidence="2"/>
<feature type="domain" description="Guanylate cyclase" evidence="9">
    <location>
        <begin position="425"/>
        <end position="553"/>
    </location>
</feature>
<evidence type="ECO:0000256" key="6">
    <source>
        <dbReference type="ARBA" id="ARBA00023239"/>
    </source>
</evidence>
<evidence type="ECO:0000259" key="9">
    <source>
        <dbReference type="PROSITE" id="PS50125"/>
    </source>
</evidence>
<dbReference type="InterPro" id="IPR024096">
    <property type="entry name" value="NO_sig/Golgi_transp_ligand-bd"/>
</dbReference>
<dbReference type="GO" id="GO:0008074">
    <property type="term" value="C:guanylate cyclase complex, soluble"/>
    <property type="evidence" value="ECO:0007669"/>
    <property type="project" value="TreeGrafter"/>
</dbReference>
<dbReference type="GO" id="GO:0070482">
    <property type="term" value="P:response to oxygen levels"/>
    <property type="evidence" value="ECO:0007669"/>
    <property type="project" value="TreeGrafter"/>
</dbReference>
<evidence type="ECO:0000313" key="11">
    <source>
        <dbReference type="EMBL" id="KAB0803010.1"/>
    </source>
</evidence>
<dbReference type="Gene3D" id="3.30.70.1230">
    <property type="entry name" value="Nucleotide cyclase"/>
    <property type="match status" value="1"/>
</dbReference>
<name>A0A1Y1L0E0_PHOPY</name>
<evidence type="ECO:0000256" key="1">
    <source>
        <dbReference type="ARBA" id="ARBA00004496"/>
    </source>
</evidence>
<dbReference type="InterPro" id="IPR011645">
    <property type="entry name" value="HNOB_dom_associated"/>
</dbReference>
<dbReference type="GO" id="GO:0005525">
    <property type="term" value="F:GTP binding"/>
    <property type="evidence" value="ECO:0007669"/>
    <property type="project" value="UniProtKB-KW"/>
</dbReference>
<sequence length="601" mass="68445">MYGMLLQSIQCYVQEEYGEDIWKEVLKSAKCKSTTFNTHQVYPEDTMSKLANALARITSTDVDKVMEFFGTCFVRYFSNFGYDVPIRSTGRYFTDFLQNVDNIHTQFRFTYPKMKSPSIYLTGIDENGCDMIYRSDRTGFIPYIKGLLKRIGQDFYGITSLEVKVMENQFGSRHRNTGVKFRLNFNNEDYIQAEHIRSHPHKVGRLRSVPCFQLLELFPFGIMINNTMDIMGVGEKIVQISAVEYSLLGQPIHDHFALRRPKGVVFAWNNILNLRNVMFELELNIEKIKEEYDDNETSPKGEGKTILLKGQMKHIEDIQAVIFLCSPVINDIDELTDRGLYLSDLNQHGLGKEMAMAGWQHNSKLEMLFDEAEGKSQDLENNYDLLDSWKKRSDELLYSMIPKSVADRMRGEDCIEMCETFESITVLFCEILGLHSSTVEEALSIVDCLNAVFTCFDALMDKFQVYKVETVGYIYMVAGGAPERTDAAVHAQRVASVADAMISEVKKLKIKGLTEVGVRIGIHSGTAVAGVVGLKTPRYCFFGDTINIASRMQSTSTNGNINISMVTKTLLPSYQYKFQTRGLVKVKGKGEMETFFLTKRY</sequence>
<dbReference type="PANTHER" id="PTHR45655:SF5">
    <property type="entry name" value="SOLUBLE GUANYLATE CYCLASE 89DA-RELATED"/>
    <property type="match status" value="1"/>
</dbReference>
<dbReference type="InParanoid" id="A0A1Y1L0E0"/>
<dbReference type="EMBL" id="GEZM01070869">
    <property type="protein sequence ID" value="JAV66241.1"/>
    <property type="molecule type" value="Transcribed_RNA"/>
</dbReference>
<dbReference type="AlphaFoldDB" id="A0A1Y1L0E0"/>
<evidence type="ECO:0000256" key="8">
    <source>
        <dbReference type="SAM" id="Coils"/>
    </source>
</evidence>
<dbReference type="Pfam" id="PF07701">
    <property type="entry name" value="HNOBA"/>
    <property type="match status" value="1"/>
</dbReference>
<evidence type="ECO:0000256" key="4">
    <source>
        <dbReference type="ARBA" id="ARBA00022741"/>
    </source>
</evidence>
<dbReference type="CDD" id="cd07302">
    <property type="entry name" value="CHD"/>
    <property type="match status" value="1"/>
</dbReference>
<protein>
    <recommendedName>
        <fullName evidence="2">guanylate cyclase</fullName>
        <ecNumber evidence="2">4.6.1.2</ecNumber>
    </recommendedName>
</protein>
<dbReference type="InterPro" id="IPR029787">
    <property type="entry name" value="Nucleotide_cyclase"/>
</dbReference>
<dbReference type="SMART" id="SM00044">
    <property type="entry name" value="CYCc"/>
    <property type="match status" value="1"/>
</dbReference>
<reference evidence="10" key="1">
    <citation type="journal article" date="2016" name="Sci. Rep.">
        <title>Molecular characterization of firefly nuptial gifts: a multi-omics approach sheds light on postcopulatory sexual selection.</title>
        <authorList>
            <person name="Al-Wathiqui N."/>
            <person name="Fallon T.R."/>
            <person name="South A."/>
            <person name="Weng J.K."/>
            <person name="Lewis S.M."/>
        </authorList>
    </citation>
    <scope>NUCLEOTIDE SEQUENCE</scope>
</reference>
<organism evidence="10">
    <name type="scientific">Photinus pyralis</name>
    <name type="common">Common eastern firefly</name>
    <name type="synonym">Lampyris pyralis</name>
    <dbReference type="NCBI Taxonomy" id="7054"/>
    <lineage>
        <taxon>Eukaryota</taxon>
        <taxon>Metazoa</taxon>
        <taxon>Ecdysozoa</taxon>
        <taxon>Arthropoda</taxon>
        <taxon>Hexapoda</taxon>
        <taxon>Insecta</taxon>
        <taxon>Pterygota</taxon>
        <taxon>Neoptera</taxon>
        <taxon>Endopterygota</taxon>
        <taxon>Coleoptera</taxon>
        <taxon>Polyphaga</taxon>
        <taxon>Elateriformia</taxon>
        <taxon>Elateroidea</taxon>
        <taxon>Lampyridae</taxon>
        <taxon>Lampyrinae</taxon>
        <taxon>Photinus</taxon>
    </lineage>
</organism>
<proteinExistence type="predicted"/>
<dbReference type="GO" id="GO:0019934">
    <property type="term" value="P:cGMP-mediated signaling"/>
    <property type="evidence" value="ECO:0007669"/>
    <property type="project" value="TreeGrafter"/>
</dbReference>
<dbReference type="Proteomes" id="UP000327044">
    <property type="component" value="Unassembled WGS sequence"/>
</dbReference>
<evidence type="ECO:0000256" key="3">
    <source>
        <dbReference type="ARBA" id="ARBA00022490"/>
    </source>
</evidence>
<dbReference type="OrthoDB" id="1890790at2759"/>
<dbReference type="Gene3D" id="3.30.450.260">
    <property type="entry name" value="Haem NO binding associated domain"/>
    <property type="match status" value="1"/>
</dbReference>
<evidence type="ECO:0000256" key="5">
    <source>
        <dbReference type="ARBA" id="ARBA00023134"/>
    </source>
</evidence>
<dbReference type="SUPFAM" id="SSF55073">
    <property type="entry name" value="Nucleotide cyclase"/>
    <property type="match status" value="1"/>
</dbReference>
<keyword evidence="8" id="KW-0175">Coiled coil</keyword>
<keyword evidence="6" id="KW-0456">Lyase</keyword>
<dbReference type="Pfam" id="PF07700">
    <property type="entry name" value="HNOB"/>
    <property type="match status" value="1"/>
</dbReference>
<dbReference type="Pfam" id="PF00211">
    <property type="entry name" value="Guanylate_cyc"/>
    <property type="match status" value="1"/>
</dbReference>
<feature type="coiled-coil region" evidence="8">
    <location>
        <begin position="271"/>
        <end position="298"/>
    </location>
</feature>
<dbReference type="Gene3D" id="6.10.250.780">
    <property type="match status" value="1"/>
</dbReference>
<dbReference type="InterPro" id="IPR001054">
    <property type="entry name" value="A/G_cyclase"/>
</dbReference>
<dbReference type="PROSITE" id="PS50125">
    <property type="entry name" value="GUANYLATE_CYCLASE_2"/>
    <property type="match status" value="1"/>
</dbReference>
<keyword evidence="7" id="KW-0141">cGMP biosynthesis</keyword>
<evidence type="ECO:0000256" key="7">
    <source>
        <dbReference type="ARBA" id="ARBA00023293"/>
    </source>
</evidence>
<dbReference type="InterPro" id="IPR011644">
    <property type="entry name" value="Heme_NO-bd"/>
</dbReference>
<accession>A0A1Y1L0E0</accession>
<dbReference type="GO" id="GO:0004383">
    <property type="term" value="F:guanylate cyclase activity"/>
    <property type="evidence" value="ECO:0007669"/>
    <property type="project" value="UniProtKB-EC"/>
</dbReference>
<evidence type="ECO:0000256" key="2">
    <source>
        <dbReference type="ARBA" id="ARBA00012202"/>
    </source>
</evidence>
<dbReference type="PANTHER" id="PTHR45655">
    <property type="entry name" value="GUANYLATE CYCLASE SOLUBLE SUBUNIT BETA-2"/>
    <property type="match status" value="1"/>
</dbReference>
<dbReference type="InterPro" id="IPR042463">
    <property type="entry name" value="HNOB_dom_associated_sf"/>
</dbReference>
<dbReference type="InterPro" id="IPR038158">
    <property type="entry name" value="H-NOX_domain_sf"/>
</dbReference>
<evidence type="ECO:0000313" key="12">
    <source>
        <dbReference type="Proteomes" id="UP000327044"/>
    </source>
</evidence>